<sequence>SSVAFGEKSHQLSCNLPHSTKTCLIYFPRAPCHCGSNCGANGERIQLASQGQVAVPSPCNTP</sequence>
<keyword evidence="2" id="KW-1185">Reference proteome</keyword>
<feature type="non-terminal residue" evidence="1">
    <location>
        <position position="1"/>
    </location>
</feature>
<reference evidence="1" key="2">
    <citation type="submission" date="2023-05" db="EMBL/GenBank/DDBJ databases">
        <authorList>
            <person name="Fouks B."/>
        </authorList>
    </citation>
    <scope>NUCLEOTIDE SEQUENCE</scope>
    <source>
        <strain evidence="1">Stay&amp;Tobe</strain>
        <tissue evidence="1">Testes</tissue>
    </source>
</reference>
<accession>A0AAD8E391</accession>
<protein>
    <submittedName>
        <fullName evidence="1">Uncharacterized protein</fullName>
    </submittedName>
</protein>
<dbReference type="EMBL" id="JASPKZ010009828">
    <property type="protein sequence ID" value="KAJ9575608.1"/>
    <property type="molecule type" value="Genomic_DNA"/>
</dbReference>
<evidence type="ECO:0000313" key="2">
    <source>
        <dbReference type="Proteomes" id="UP001233999"/>
    </source>
</evidence>
<feature type="non-terminal residue" evidence="1">
    <location>
        <position position="62"/>
    </location>
</feature>
<gene>
    <name evidence="1" type="ORF">L9F63_007542</name>
</gene>
<comment type="caution">
    <text evidence="1">The sequence shown here is derived from an EMBL/GenBank/DDBJ whole genome shotgun (WGS) entry which is preliminary data.</text>
</comment>
<dbReference type="AlphaFoldDB" id="A0AAD8E391"/>
<evidence type="ECO:0000313" key="1">
    <source>
        <dbReference type="EMBL" id="KAJ9575608.1"/>
    </source>
</evidence>
<reference evidence="1" key="1">
    <citation type="journal article" date="2023" name="IScience">
        <title>Live-bearing cockroach genome reveals convergent evolutionary mechanisms linked to viviparity in insects and beyond.</title>
        <authorList>
            <person name="Fouks B."/>
            <person name="Harrison M.C."/>
            <person name="Mikhailova A.A."/>
            <person name="Marchal E."/>
            <person name="English S."/>
            <person name="Carruthers M."/>
            <person name="Jennings E.C."/>
            <person name="Chiamaka E.L."/>
            <person name="Frigard R.A."/>
            <person name="Pippel M."/>
            <person name="Attardo G.M."/>
            <person name="Benoit J.B."/>
            <person name="Bornberg-Bauer E."/>
            <person name="Tobe S.S."/>
        </authorList>
    </citation>
    <scope>NUCLEOTIDE SEQUENCE</scope>
    <source>
        <strain evidence="1">Stay&amp;Tobe</strain>
    </source>
</reference>
<name>A0AAD8E391_DIPPU</name>
<dbReference type="Proteomes" id="UP001233999">
    <property type="component" value="Unassembled WGS sequence"/>
</dbReference>
<proteinExistence type="predicted"/>
<organism evidence="1 2">
    <name type="scientific">Diploptera punctata</name>
    <name type="common">Pacific beetle cockroach</name>
    <dbReference type="NCBI Taxonomy" id="6984"/>
    <lineage>
        <taxon>Eukaryota</taxon>
        <taxon>Metazoa</taxon>
        <taxon>Ecdysozoa</taxon>
        <taxon>Arthropoda</taxon>
        <taxon>Hexapoda</taxon>
        <taxon>Insecta</taxon>
        <taxon>Pterygota</taxon>
        <taxon>Neoptera</taxon>
        <taxon>Polyneoptera</taxon>
        <taxon>Dictyoptera</taxon>
        <taxon>Blattodea</taxon>
        <taxon>Blaberoidea</taxon>
        <taxon>Blaberidae</taxon>
        <taxon>Diplopterinae</taxon>
        <taxon>Diploptera</taxon>
    </lineage>
</organism>